<protein>
    <submittedName>
        <fullName evidence="1">Uncharacterized protein</fullName>
    </submittedName>
</protein>
<proteinExistence type="predicted"/>
<accession>A0A6C0ANS4</accession>
<dbReference type="EMBL" id="MN740730">
    <property type="protein sequence ID" value="QHS81143.1"/>
    <property type="molecule type" value="Genomic_DNA"/>
</dbReference>
<name>A0A6C0ANS4_9ZZZZ</name>
<evidence type="ECO:0000313" key="1">
    <source>
        <dbReference type="EMBL" id="QHS81143.1"/>
    </source>
</evidence>
<sequence length="68" mass="7696">MKQSDRFCRCIKAVKKTVKLRPAQHSDDAREKAAIAICVKSVLQSRGRTLKKFKCRGKGKGVHTQKIK</sequence>
<reference evidence="1" key="1">
    <citation type="journal article" date="2020" name="Nature">
        <title>Giant virus diversity and host interactions through global metagenomics.</title>
        <authorList>
            <person name="Schulz F."/>
            <person name="Roux S."/>
            <person name="Paez-Espino D."/>
            <person name="Jungbluth S."/>
            <person name="Walsh D.A."/>
            <person name="Denef V.J."/>
            <person name="McMahon K.D."/>
            <person name="Konstantinidis K.T."/>
            <person name="Eloe-Fadrosh E.A."/>
            <person name="Kyrpides N.C."/>
            <person name="Woyke T."/>
        </authorList>
    </citation>
    <scope>NUCLEOTIDE SEQUENCE</scope>
    <source>
        <strain evidence="1">GVMAG-S-1101161-73</strain>
    </source>
</reference>
<dbReference type="AlphaFoldDB" id="A0A6C0ANS4"/>
<organism evidence="1">
    <name type="scientific">viral metagenome</name>
    <dbReference type="NCBI Taxonomy" id="1070528"/>
    <lineage>
        <taxon>unclassified sequences</taxon>
        <taxon>metagenomes</taxon>
        <taxon>organismal metagenomes</taxon>
    </lineage>
</organism>